<proteinExistence type="predicted"/>
<dbReference type="AlphaFoldDB" id="F1T6J0"/>
<dbReference type="Proteomes" id="UP000005947">
    <property type="component" value="Unassembled WGS sequence"/>
</dbReference>
<keyword evidence="2" id="KW-1185">Reference proteome</keyword>
<evidence type="ECO:0000313" key="1">
    <source>
        <dbReference type="EMBL" id="EGF22755.1"/>
    </source>
</evidence>
<reference evidence="1 2" key="1">
    <citation type="submission" date="2011-02" db="EMBL/GenBank/DDBJ databases">
        <authorList>
            <person name="Muzny D."/>
            <person name="Qin X."/>
            <person name="Buhay C."/>
            <person name="Dugan-Rocha S."/>
            <person name="Ding Y."/>
            <person name="Chen G."/>
            <person name="Hawes A."/>
            <person name="Holder M."/>
            <person name="Jhangiani S."/>
            <person name="Johnson A."/>
            <person name="Khan Z."/>
            <person name="Li Z."/>
            <person name="Liu W."/>
            <person name="Liu X."/>
            <person name="Perez L."/>
            <person name="Shen H."/>
            <person name="Wang Q."/>
            <person name="Watt J."/>
            <person name="Xi L."/>
            <person name="Xin Y."/>
            <person name="Zhou J."/>
            <person name="Deng J."/>
            <person name="Jiang H."/>
            <person name="Liu Y."/>
            <person name="Qu J."/>
            <person name="Song X.-Z."/>
            <person name="Zhang L."/>
            <person name="Villasana D."/>
            <person name="Johnson A."/>
            <person name="Liu J."/>
            <person name="Liyanage D."/>
            <person name="Lorensuhewa L."/>
            <person name="Robinson T."/>
            <person name="Song A."/>
            <person name="Song B.-B."/>
            <person name="Dinh H."/>
            <person name="Thornton R."/>
            <person name="Coyle M."/>
            <person name="Francisco L."/>
            <person name="Jackson L."/>
            <person name="Javaid M."/>
            <person name="Korchina V."/>
            <person name="Kovar C."/>
            <person name="Mata R."/>
            <person name="Mathew T."/>
            <person name="Ngo R."/>
            <person name="Nguyen L."/>
            <person name="Nguyen N."/>
            <person name="Okwuonu G."/>
            <person name="Ongeri F."/>
            <person name="Pham C."/>
            <person name="Simmons D."/>
            <person name="Wilczek-Boney K."/>
            <person name="Hale W."/>
            <person name="Jakkamsetti A."/>
            <person name="Pham P."/>
            <person name="Ruth R."/>
            <person name="San Lucas F."/>
            <person name="Warren J."/>
            <person name="Zhang J."/>
            <person name="Zhao Z."/>
            <person name="Zhou C."/>
            <person name="Zhu D."/>
            <person name="Lee S."/>
            <person name="Bess C."/>
            <person name="Blankenburg K."/>
            <person name="Forbes L."/>
            <person name="Fu Q."/>
            <person name="Gubbala S."/>
            <person name="Hirani K."/>
            <person name="Jayaseelan J.C."/>
            <person name="Lara F."/>
            <person name="Munidasa M."/>
            <person name="Palculict T."/>
            <person name="Patil S."/>
            <person name="Pu L.-L."/>
            <person name="Saada N."/>
            <person name="Tang L."/>
            <person name="Weissenberger G."/>
            <person name="Zhu Y."/>
            <person name="Hemphill L."/>
            <person name="Shang Y."/>
            <person name="Youmans B."/>
            <person name="Ayvaz T."/>
            <person name="Ross M."/>
            <person name="Santibanez J."/>
            <person name="Aqrawi P."/>
            <person name="Gross S."/>
            <person name="Joshi V."/>
            <person name="Fowler G."/>
            <person name="Nazareth L."/>
            <person name="Reid J."/>
            <person name="Worley K."/>
            <person name="Petrosino J."/>
            <person name="Highlander S."/>
            <person name="Gibbs R."/>
        </authorList>
    </citation>
    <scope>NUCLEOTIDE SEQUENCE [LARGE SCALE GENOMIC DNA]</scope>
    <source>
        <strain evidence="1 2">DSM 15829</strain>
    </source>
</reference>
<accession>F1T6J0</accession>
<name>F1T6J0_9ACTN</name>
<gene>
    <name evidence="1" type="ORF">HMPREF0091_11081</name>
</gene>
<protein>
    <submittedName>
        <fullName evidence="1">Uncharacterized protein</fullName>
    </submittedName>
</protein>
<organism evidence="1 2">
    <name type="scientific">Fannyhessea vaginae DSM 15829</name>
    <dbReference type="NCBI Taxonomy" id="525256"/>
    <lineage>
        <taxon>Bacteria</taxon>
        <taxon>Bacillati</taxon>
        <taxon>Actinomycetota</taxon>
        <taxon>Coriobacteriia</taxon>
        <taxon>Coriobacteriales</taxon>
        <taxon>Atopobiaceae</taxon>
        <taxon>Fannyhessea</taxon>
    </lineage>
</organism>
<comment type="caution">
    <text evidence="1">The sequence shown here is derived from an EMBL/GenBank/DDBJ whole genome shotgun (WGS) entry which is preliminary data.</text>
</comment>
<dbReference type="EMBL" id="ACGK02000004">
    <property type="protein sequence ID" value="EGF22755.1"/>
    <property type="molecule type" value="Genomic_DNA"/>
</dbReference>
<evidence type="ECO:0000313" key="2">
    <source>
        <dbReference type="Proteomes" id="UP000005947"/>
    </source>
</evidence>
<sequence>MTGLLLVCLVSDQAWMSSSSALAHEDKKPYQFSRVLYVCRQN</sequence>